<dbReference type="Gene3D" id="1.50.10.100">
    <property type="entry name" value="Chondroitin AC/alginate lyase"/>
    <property type="match status" value="1"/>
</dbReference>
<reference evidence="7 8" key="1">
    <citation type="journal article" date="2016" name="Nat. Commun.">
        <title>Thousands of microbial genomes shed light on interconnected biogeochemical processes in an aquifer system.</title>
        <authorList>
            <person name="Anantharaman K."/>
            <person name="Brown C.T."/>
            <person name="Hug L.A."/>
            <person name="Sharon I."/>
            <person name="Castelle C.J."/>
            <person name="Probst A.J."/>
            <person name="Thomas B.C."/>
            <person name="Singh A."/>
            <person name="Wilkins M.J."/>
            <person name="Karaoz U."/>
            <person name="Brodie E.L."/>
            <person name="Williams K.H."/>
            <person name="Hubbard S.S."/>
            <person name="Banfield J.F."/>
        </authorList>
    </citation>
    <scope>NUCLEOTIDE SEQUENCE [LARGE SCALE GENOMIC DNA]</scope>
</reference>
<accession>A0A1F5YS25</accession>
<feature type="domain" description="Heparin-sulfate lyase N-terminal" evidence="6">
    <location>
        <begin position="34"/>
        <end position="343"/>
    </location>
</feature>
<dbReference type="EMBL" id="MFIX01000167">
    <property type="protein sequence ID" value="OGG02894.1"/>
    <property type="molecule type" value="Genomic_DNA"/>
</dbReference>
<evidence type="ECO:0000256" key="1">
    <source>
        <dbReference type="ARBA" id="ARBA00004418"/>
    </source>
</evidence>
<dbReference type="SUPFAM" id="SSF48230">
    <property type="entry name" value="Chondroitin AC/alginate lyase"/>
    <property type="match status" value="1"/>
</dbReference>
<proteinExistence type="predicted"/>
<dbReference type="Pfam" id="PF07940">
    <property type="entry name" value="Hepar_II_III_C"/>
    <property type="match status" value="1"/>
</dbReference>
<gene>
    <name evidence="7" type="ORF">A3F83_00295</name>
</gene>
<dbReference type="Pfam" id="PF16889">
    <property type="entry name" value="Hepar_II_III_N"/>
    <property type="match status" value="1"/>
</dbReference>
<dbReference type="PANTHER" id="PTHR39210">
    <property type="entry name" value="HEPARIN-SULFATE LYASE"/>
    <property type="match status" value="1"/>
</dbReference>
<dbReference type="Proteomes" id="UP000179129">
    <property type="component" value="Unassembled WGS sequence"/>
</dbReference>
<evidence type="ECO:0000259" key="6">
    <source>
        <dbReference type="Pfam" id="PF16889"/>
    </source>
</evidence>
<evidence type="ECO:0000256" key="4">
    <source>
        <dbReference type="ARBA" id="ARBA00023239"/>
    </source>
</evidence>
<evidence type="ECO:0000313" key="7">
    <source>
        <dbReference type="EMBL" id="OGG02894.1"/>
    </source>
</evidence>
<sequence>MLLTFAFFFALNIQAEVADPAKEIKSLSPLVIISRLDLELPGLEKVKAAESRGARTAALAALLEYYRNVFPLEPIKGALSDKERKTADNFARHIFQWGPYEPADYGDSVNWQWDPRGDIEWVAAIYRFFWALPLSEAWAATRDEKYARAFVELDRDWIARHPLQDRNIAHPIYTDWVGFPWLDIQTGIRATNLCRVFPILVHARAFTPEFLAVFLASIYDHQVKTEFFPMGQVHNKAMMEQRGFTDIASTFREFKDSGRWMALALDRGQESLLAQTTADGVQCELSAGYHLIVLEDAVHIMEQAEKMGLAVPEAYRQRIRLMYDYLFAVATPDLGWAMFGDVSRQLPGGERSSHELYASLLEASRIFGDPKYAARARLDYSNLPQEKSSAFREAGMYVFRDRWGPDQIYLAFHDSPHPCGSGWHDQPDNGTFELYAFGRWLMTDTGFYTYGHDPEKREWHRQTRVHQTLTLDNRNSSVDARARLWQAGADFSSVTVDNNAYEGFLHRRTIWFVDNSFFVLLDEAIGSAPGELALHFQLAEGKAELDGNGKRARTLFPEANVLVWSAPDEPLTLEEEEGWFAWTYGKRVPRKAFCLKSAGQAPQQFVTLIVPYRGTTAPVVSAGLLDNPTVGADRVELEASAFGKTWRIGRDLAAQSAWSREKGK</sequence>
<dbReference type="InterPro" id="IPR012480">
    <property type="entry name" value="Hepar_II_III_C"/>
</dbReference>
<evidence type="ECO:0000256" key="3">
    <source>
        <dbReference type="ARBA" id="ARBA00022764"/>
    </source>
</evidence>
<protein>
    <submittedName>
        <fullName evidence="7">Uncharacterized protein</fullName>
    </submittedName>
</protein>
<dbReference type="PANTHER" id="PTHR39210:SF1">
    <property type="entry name" value="HEPARIN-SULFATE LYASE"/>
    <property type="match status" value="1"/>
</dbReference>
<comment type="caution">
    <text evidence="7">The sequence shown here is derived from an EMBL/GenBank/DDBJ whole genome shotgun (WGS) entry which is preliminary data.</text>
</comment>
<dbReference type="GO" id="GO:0042597">
    <property type="term" value="C:periplasmic space"/>
    <property type="evidence" value="ECO:0007669"/>
    <property type="project" value="UniProtKB-SubCell"/>
</dbReference>
<dbReference type="STRING" id="1817867.A3F83_00295"/>
<keyword evidence="3" id="KW-0574">Periplasm</keyword>
<dbReference type="GO" id="GO:0016829">
    <property type="term" value="F:lyase activity"/>
    <property type="evidence" value="ECO:0007669"/>
    <property type="project" value="UniProtKB-KW"/>
</dbReference>
<evidence type="ECO:0000259" key="5">
    <source>
        <dbReference type="Pfam" id="PF07940"/>
    </source>
</evidence>
<dbReference type="AlphaFoldDB" id="A0A1F5YS25"/>
<keyword evidence="2" id="KW-0732">Signal</keyword>
<comment type="subcellular location">
    <subcellularLocation>
        <location evidence="1">Periplasm</location>
    </subcellularLocation>
</comment>
<dbReference type="Gene3D" id="2.70.98.70">
    <property type="match status" value="1"/>
</dbReference>
<evidence type="ECO:0000313" key="8">
    <source>
        <dbReference type="Proteomes" id="UP000179129"/>
    </source>
</evidence>
<name>A0A1F5YS25_9BACT</name>
<dbReference type="InterPro" id="IPR008929">
    <property type="entry name" value="Chondroitin_lyas"/>
</dbReference>
<feature type="domain" description="Heparinase II/III-like C-terminal" evidence="5">
    <location>
        <begin position="385"/>
        <end position="599"/>
    </location>
</feature>
<keyword evidence="4" id="KW-0456">Lyase</keyword>
<dbReference type="InterPro" id="IPR031680">
    <property type="entry name" value="Hepar_II_III_N"/>
</dbReference>
<organism evidence="7 8">
    <name type="scientific">Candidatus Glassbacteria bacterium RIFCSPLOWO2_12_FULL_58_11</name>
    <dbReference type="NCBI Taxonomy" id="1817867"/>
    <lineage>
        <taxon>Bacteria</taxon>
        <taxon>Candidatus Glassiibacteriota</taxon>
    </lineage>
</organism>
<evidence type="ECO:0000256" key="2">
    <source>
        <dbReference type="ARBA" id="ARBA00022729"/>
    </source>
</evidence>